<dbReference type="PANTHER" id="PTHR11690">
    <property type="entry name" value="AMILORIDE-SENSITIVE SODIUM CHANNEL-RELATED"/>
    <property type="match status" value="1"/>
</dbReference>
<evidence type="ECO:0000256" key="6">
    <source>
        <dbReference type="ARBA" id="ARBA00022989"/>
    </source>
</evidence>
<evidence type="ECO:0000256" key="5">
    <source>
        <dbReference type="ARBA" id="ARBA00022692"/>
    </source>
</evidence>
<evidence type="ECO:0000256" key="9">
    <source>
        <dbReference type="ARBA" id="ARBA00023136"/>
    </source>
</evidence>
<keyword evidence="10 12" id="KW-0739">Sodium transport</keyword>
<keyword evidence="7" id="KW-0915">Sodium</keyword>
<evidence type="ECO:0000313" key="13">
    <source>
        <dbReference type="EMBL" id="KAJ6642565.1"/>
    </source>
</evidence>
<dbReference type="GO" id="GO:0005886">
    <property type="term" value="C:plasma membrane"/>
    <property type="evidence" value="ECO:0007669"/>
    <property type="project" value="TreeGrafter"/>
</dbReference>
<gene>
    <name evidence="13" type="primary">ppk28_4</name>
    <name evidence="13" type="ORF">Bhyg_07517</name>
</gene>
<keyword evidence="9" id="KW-0472">Membrane</keyword>
<evidence type="ECO:0000256" key="11">
    <source>
        <dbReference type="ARBA" id="ARBA00023303"/>
    </source>
</evidence>
<dbReference type="OrthoDB" id="6021021at2759"/>
<evidence type="ECO:0000256" key="10">
    <source>
        <dbReference type="ARBA" id="ARBA00023201"/>
    </source>
</evidence>
<evidence type="ECO:0000256" key="8">
    <source>
        <dbReference type="ARBA" id="ARBA00023065"/>
    </source>
</evidence>
<sequence>MGFPAVTLCNINKVYKPAIATFIEKLVLRGLTEERVEQFFSNLSKLVQPEYVDDVFPQTLTILKELNYTTEKLINNEVDSVFEQLDDPVHRVSGAGQFVSLEVLLHVSVAQYVAYTRSYYGISVLIHSPEDYPQASATTTIAQPGCDVILAIIPSVVVSEPSVRTLALKQRNCFFQDEKKLRTTEKYSFQSCITECAVDTIVKQCGCLPFYYSEIHLKDFAGKTRQCNLQDVGCLRDNRHIISSLQPLSVTNETVGMKCPGCLPSCSEERYGVQSIIAKRYEADNLISSYGKNLTNHVTLKVHFKDVTCLKYRRDIFMTWDVTTHLRCASNTEVQKFLQVLCTTVLTIIDI</sequence>
<evidence type="ECO:0000256" key="4">
    <source>
        <dbReference type="ARBA" id="ARBA00022461"/>
    </source>
</evidence>
<dbReference type="PROSITE" id="PS01206">
    <property type="entry name" value="ASC"/>
    <property type="match status" value="1"/>
</dbReference>
<comment type="similarity">
    <text evidence="2 12">Belongs to the amiloride-sensitive sodium channel (TC 1.A.6) family.</text>
</comment>
<dbReference type="GO" id="GO:0015280">
    <property type="term" value="F:ligand-gated sodium channel activity"/>
    <property type="evidence" value="ECO:0007669"/>
    <property type="project" value="TreeGrafter"/>
</dbReference>
<keyword evidence="11 12" id="KW-0407">Ion channel</keyword>
<comment type="caution">
    <text evidence="13">The sequence shown here is derived from an EMBL/GenBank/DDBJ whole genome shotgun (WGS) entry which is preliminary data.</text>
</comment>
<evidence type="ECO:0000256" key="12">
    <source>
        <dbReference type="RuleBase" id="RU000679"/>
    </source>
</evidence>
<comment type="subcellular location">
    <subcellularLocation>
        <location evidence="1">Membrane</location>
        <topology evidence="1">Multi-pass membrane protein</topology>
    </subcellularLocation>
</comment>
<evidence type="ECO:0000256" key="7">
    <source>
        <dbReference type="ARBA" id="ARBA00023053"/>
    </source>
</evidence>
<keyword evidence="8 12" id="KW-0406">Ion transport</keyword>
<proteinExistence type="inferred from homology"/>
<dbReference type="PANTHER" id="PTHR11690:SF237">
    <property type="entry name" value="PICKPOCKET 16-RELATED"/>
    <property type="match status" value="1"/>
</dbReference>
<dbReference type="Proteomes" id="UP001151699">
    <property type="component" value="Chromosome B"/>
</dbReference>
<dbReference type="InterPro" id="IPR001873">
    <property type="entry name" value="ENaC"/>
</dbReference>
<accession>A0A9Q0S3X0</accession>
<dbReference type="AlphaFoldDB" id="A0A9Q0S3X0"/>
<organism evidence="13 14">
    <name type="scientific">Pseudolycoriella hygida</name>
    <dbReference type="NCBI Taxonomy" id="35572"/>
    <lineage>
        <taxon>Eukaryota</taxon>
        <taxon>Metazoa</taxon>
        <taxon>Ecdysozoa</taxon>
        <taxon>Arthropoda</taxon>
        <taxon>Hexapoda</taxon>
        <taxon>Insecta</taxon>
        <taxon>Pterygota</taxon>
        <taxon>Neoptera</taxon>
        <taxon>Endopterygota</taxon>
        <taxon>Diptera</taxon>
        <taxon>Nematocera</taxon>
        <taxon>Sciaroidea</taxon>
        <taxon>Sciaridae</taxon>
        <taxon>Pseudolycoriella</taxon>
    </lineage>
</organism>
<keyword evidence="4 12" id="KW-0894">Sodium channel</keyword>
<evidence type="ECO:0000256" key="3">
    <source>
        <dbReference type="ARBA" id="ARBA00022448"/>
    </source>
</evidence>
<keyword evidence="6" id="KW-1133">Transmembrane helix</keyword>
<keyword evidence="3 12" id="KW-0813">Transport</keyword>
<evidence type="ECO:0000256" key="2">
    <source>
        <dbReference type="ARBA" id="ARBA00007193"/>
    </source>
</evidence>
<dbReference type="Gene3D" id="1.10.287.820">
    <property type="entry name" value="Acid-sensing ion channel domain"/>
    <property type="match status" value="1"/>
</dbReference>
<evidence type="ECO:0000313" key="14">
    <source>
        <dbReference type="Proteomes" id="UP001151699"/>
    </source>
</evidence>
<keyword evidence="14" id="KW-1185">Reference proteome</keyword>
<dbReference type="InterPro" id="IPR020903">
    <property type="entry name" value="ENaC_CS"/>
</dbReference>
<keyword evidence="5 12" id="KW-0812">Transmembrane</keyword>
<name>A0A9Q0S3X0_9DIPT</name>
<evidence type="ECO:0000256" key="1">
    <source>
        <dbReference type="ARBA" id="ARBA00004141"/>
    </source>
</evidence>
<protein>
    <submittedName>
        <fullName evidence="13">Pickpocket protein 28</fullName>
    </submittedName>
</protein>
<reference evidence="13" key="1">
    <citation type="submission" date="2022-07" db="EMBL/GenBank/DDBJ databases">
        <authorList>
            <person name="Trinca V."/>
            <person name="Uliana J.V.C."/>
            <person name="Torres T.T."/>
            <person name="Ward R.J."/>
            <person name="Monesi N."/>
        </authorList>
    </citation>
    <scope>NUCLEOTIDE SEQUENCE</scope>
    <source>
        <strain evidence="13">HSMRA1968</strain>
        <tissue evidence="13">Whole embryos</tissue>
    </source>
</reference>
<dbReference type="Pfam" id="PF00858">
    <property type="entry name" value="ASC"/>
    <property type="match status" value="1"/>
</dbReference>
<dbReference type="EMBL" id="WJQU01000002">
    <property type="protein sequence ID" value="KAJ6642565.1"/>
    <property type="molecule type" value="Genomic_DNA"/>
</dbReference>